<evidence type="ECO:0000313" key="3">
    <source>
        <dbReference type="EMBL" id="MEX6687827.1"/>
    </source>
</evidence>
<organism evidence="3 4">
    <name type="scientific">Danxiaibacter flavus</name>
    <dbReference type="NCBI Taxonomy" id="3049108"/>
    <lineage>
        <taxon>Bacteria</taxon>
        <taxon>Pseudomonadati</taxon>
        <taxon>Bacteroidota</taxon>
        <taxon>Chitinophagia</taxon>
        <taxon>Chitinophagales</taxon>
        <taxon>Chitinophagaceae</taxon>
        <taxon>Danxiaibacter</taxon>
    </lineage>
</organism>
<name>A0ABV3ZD71_9BACT</name>
<comment type="caution">
    <text evidence="3">The sequence shown here is derived from an EMBL/GenBank/DDBJ whole genome shotgun (WGS) entry which is preliminary data.</text>
</comment>
<reference evidence="3 4" key="1">
    <citation type="submission" date="2023-07" db="EMBL/GenBank/DDBJ databases">
        <authorList>
            <person name="Lian W.-H."/>
        </authorList>
    </citation>
    <scope>NUCLEOTIDE SEQUENCE [LARGE SCALE GENOMIC DNA]</scope>
    <source>
        <strain evidence="3 4">SYSU DXS3180</strain>
    </source>
</reference>
<proteinExistence type="predicted"/>
<feature type="signal peptide" evidence="2">
    <location>
        <begin position="1"/>
        <end position="21"/>
    </location>
</feature>
<evidence type="ECO:0000256" key="2">
    <source>
        <dbReference type="SAM" id="SignalP"/>
    </source>
</evidence>
<evidence type="ECO:0000313" key="4">
    <source>
        <dbReference type="Proteomes" id="UP001560573"/>
    </source>
</evidence>
<dbReference type="RefSeq" id="WP_369329231.1">
    <property type="nucleotide sequence ID" value="NZ_JAULBC010000002.1"/>
</dbReference>
<protein>
    <submittedName>
        <fullName evidence="3">Tetratricopeptide repeat protein</fullName>
    </submittedName>
</protein>
<dbReference type="PROSITE" id="PS50005">
    <property type="entry name" value="TPR"/>
    <property type="match status" value="1"/>
</dbReference>
<accession>A0ABV3ZD71</accession>
<dbReference type="Proteomes" id="UP001560573">
    <property type="component" value="Unassembled WGS sequence"/>
</dbReference>
<dbReference type="InterPro" id="IPR011990">
    <property type="entry name" value="TPR-like_helical_dom_sf"/>
</dbReference>
<feature type="repeat" description="TPR" evidence="1">
    <location>
        <begin position="445"/>
        <end position="478"/>
    </location>
</feature>
<dbReference type="Pfam" id="PF13181">
    <property type="entry name" value="TPR_8"/>
    <property type="match status" value="2"/>
</dbReference>
<dbReference type="SUPFAM" id="SSF48452">
    <property type="entry name" value="TPR-like"/>
    <property type="match status" value="1"/>
</dbReference>
<feature type="chain" id="PRO_5046122276" evidence="2">
    <location>
        <begin position="22"/>
        <end position="497"/>
    </location>
</feature>
<keyword evidence="4" id="KW-1185">Reference proteome</keyword>
<dbReference type="EMBL" id="JAULBC010000002">
    <property type="protein sequence ID" value="MEX6687827.1"/>
    <property type="molecule type" value="Genomic_DNA"/>
</dbReference>
<keyword evidence="1" id="KW-0802">TPR repeat</keyword>
<dbReference type="SMART" id="SM00028">
    <property type="entry name" value="TPR"/>
    <property type="match status" value="2"/>
</dbReference>
<evidence type="ECO:0000256" key="1">
    <source>
        <dbReference type="PROSITE-ProRule" id="PRU00339"/>
    </source>
</evidence>
<dbReference type="Gene3D" id="1.25.40.10">
    <property type="entry name" value="Tetratricopeptide repeat domain"/>
    <property type="match status" value="2"/>
</dbReference>
<dbReference type="InterPro" id="IPR019734">
    <property type="entry name" value="TPR_rpt"/>
</dbReference>
<sequence>MKKASLVFLFLLTAMCNKLFAEKVYDFNATCQQAYKEINCLRINNGQQLLNQARAQNPDNLIIDILEGYIDFFVLFFNEDPADYKVRKPKYGERLSRLEDGPESSPFYKFGKSILYLQRAAVEIKFGERWSAGWDFRRAFLLIKENKKKYPNFILNDFIYGSLQVGVGTIPDGYKWLASLFGMKGSIKQGMQVINSFLNSNDSSARLMFNEASFYYCYISNYILNKPEQAFAYIKDRNLDVVNNHLFTFMAANLAINNKQTEYAKNVIMHRNQSPEYLNVSVWDMEMGFAKINHLETQEAIQYFQNYLAHFKGNFYVKDVYQKMSWCYYLQGDMTRAQSARQLLLKSGNTDTDVDKKAQKDAKAGKWPNQLLLKVRLLSDGGYNREALNMLYGKSMHDFPNEVDKLEFSYRAARIYDDLGYADKAISMYLAAINLGKDREEYFAARAALQIGFIYEKQGKKDLAIQYYQQCLDMKDHEYQDSLDQKAKAGISRCKGE</sequence>
<gene>
    <name evidence="3" type="ORF">QTN47_10000</name>
</gene>
<keyword evidence="2" id="KW-0732">Signal</keyword>